<dbReference type="AlphaFoldDB" id="A0A5J4UL55"/>
<evidence type="ECO:0000313" key="3">
    <source>
        <dbReference type="Proteomes" id="UP000324800"/>
    </source>
</evidence>
<feature type="region of interest" description="Disordered" evidence="1">
    <location>
        <begin position="1"/>
        <end position="23"/>
    </location>
</feature>
<feature type="non-terminal residue" evidence="2">
    <location>
        <position position="1"/>
    </location>
</feature>
<dbReference type="EMBL" id="SNRW01014862">
    <property type="protein sequence ID" value="KAA6371003.1"/>
    <property type="molecule type" value="Genomic_DNA"/>
</dbReference>
<dbReference type="Proteomes" id="UP000324800">
    <property type="component" value="Unassembled WGS sequence"/>
</dbReference>
<accession>A0A5J4UL55</accession>
<organism evidence="2 3">
    <name type="scientific">Streblomastix strix</name>
    <dbReference type="NCBI Taxonomy" id="222440"/>
    <lineage>
        <taxon>Eukaryota</taxon>
        <taxon>Metamonada</taxon>
        <taxon>Preaxostyla</taxon>
        <taxon>Oxymonadida</taxon>
        <taxon>Streblomastigidae</taxon>
        <taxon>Streblomastix</taxon>
    </lineage>
</organism>
<protein>
    <submittedName>
        <fullName evidence="2">Uncharacterized protein</fullName>
    </submittedName>
</protein>
<comment type="caution">
    <text evidence="2">The sequence shown here is derived from an EMBL/GenBank/DDBJ whole genome shotgun (WGS) entry which is preliminary data.</text>
</comment>
<name>A0A5J4UL55_9EUKA</name>
<evidence type="ECO:0000313" key="2">
    <source>
        <dbReference type="EMBL" id="KAA6371003.1"/>
    </source>
</evidence>
<reference evidence="2 3" key="1">
    <citation type="submission" date="2019-03" db="EMBL/GenBank/DDBJ databases">
        <title>Single cell metagenomics reveals metabolic interactions within the superorganism composed of flagellate Streblomastix strix and complex community of Bacteroidetes bacteria on its surface.</title>
        <authorList>
            <person name="Treitli S.C."/>
            <person name="Kolisko M."/>
            <person name="Husnik F."/>
            <person name="Keeling P."/>
            <person name="Hampl V."/>
        </authorList>
    </citation>
    <scope>NUCLEOTIDE SEQUENCE [LARGE SCALE GENOMIC DNA]</scope>
    <source>
        <strain evidence="2">ST1C</strain>
    </source>
</reference>
<feature type="compositionally biased region" description="Gly residues" evidence="1">
    <location>
        <begin position="1"/>
        <end position="11"/>
    </location>
</feature>
<evidence type="ECO:0000256" key="1">
    <source>
        <dbReference type="SAM" id="MobiDB-lite"/>
    </source>
</evidence>
<sequence>EISGGGGGGGNKVRPRYLQTGVN</sequence>
<gene>
    <name evidence="2" type="ORF">EZS28_033470</name>
</gene>
<proteinExistence type="predicted"/>